<evidence type="ECO:0000313" key="9">
    <source>
        <dbReference type="Proteomes" id="UP000782843"/>
    </source>
</evidence>
<dbReference type="CDD" id="cd18787">
    <property type="entry name" value="SF2_C_DEAD"/>
    <property type="match status" value="1"/>
</dbReference>
<dbReference type="InterPro" id="IPR050079">
    <property type="entry name" value="DEAD_box_RNA_helicase"/>
</dbReference>
<dbReference type="PROSITE" id="PS51194">
    <property type="entry name" value="HELICASE_CTER"/>
    <property type="match status" value="1"/>
</dbReference>
<gene>
    <name evidence="8" type="ORF">KC660_01300</name>
</gene>
<dbReference type="InterPro" id="IPR027417">
    <property type="entry name" value="P-loop_NTPase"/>
</dbReference>
<evidence type="ECO:0000256" key="1">
    <source>
        <dbReference type="ARBA" id="ARBA00022741"/>
    </source>
</evidence>
<keyword evidence="4" id="KW-0067">ATP-binding</keyword>
<protein>
    <submittedName>
        <fullName evidence="8">DEAD/DEAH box helicase</fullName>
    </submittedName>
</protein>
<reference evidence="8" key="1">
    <citation type="submission" date="2020-04" db="EMBL/GenBank/DDBJ databases">
        <authorList>
            <person name="Zhang T."/>
        </authorList>
    </citation>
    <scope>NUCLEOTIDE SEQUENCE</scope>
    <source>
        <strain evidence="8">HKST-UBA10</strain>
    </source>
</reference>
<comment type="similarity">
    <text evidence="5">Belongs to the DEAD box helicase family.</text>
</comment>
<feature type="domain" description="Helicase ATP-binding" evidence="6">
    <location>
        <begin position="1"/>
        <end position="49"/>
    </location>
</feature>
<dbReference type="AlphaFoldDB" id="A0A955L343"/>
<dbReference type="Gene3D" id="3.40.50.300">
    <property type="entry name" value="P-loop containing nucleotide triphosphate hydrolases"/>
    <property type="match status" value="2"/>
</dbReference>
<feature type="non-terminal residue" evidence="8">
    <location>
        <position position="1"/>
    </location>
</feature>
<evidence type="ECO:0000313" key="8">
    <source>
        <dbReference type="EMBL" id="MCA9382025.1"/>
    </source>
</evidence>
<evidence type="ECO:0000256" key="2">
    <source>
        <dbReference type="ARBA" id="ARBA00022801"/>
    </source>
</evidence>
<dbReference type="SUPFAM" id="SSF52540">
    <property type="entry name" value="P-loop containing nucleoside triphosphate hydrolases"/>
    <property type="match status" value="1"/>
</dbReference>
<reference evidence="8" key="2">
    <citation type="journal article" date="2021" name="Microbiome">
        <title>Successional dynamics and alternative stable states in a saline activated sludge microbial community over 9 years.</title>
        <authorList>
            <person name="Wang Y."/>
            <person name="Ye J."/>
            <person name="Ju F."/>
            <person name="Liu L."/>
            <person name="Boyd J.A."/>
            <person name="Deng Y."/>
            <person name="Parks D.H."/>
            <person name="Jiang X."/>
            <person name="Yin X."/>
            <person name="Woodcroft B.J."/>
            <person name="Tyson G.W."/>
            <person name="Hugenholtz P."/>
            <person name="Polz M.F."/>
            <person name="Zhang T."/>
        </authorList>
    </citation>
    <scope>NUCLEOTIDE SEQUENCE</scope>
    <source>
        <strain evidence="8">HKST-UBA10</strain>
    </source>
</reference>
<keyword evidence="3 8" id="KW-0347">Helicase</keyword>
<dbReference type="GO" id="GO:0016787">
    <property type="term" value="F:hydrolase activity"/>
    <property type="evidence" value="ECO:0007669"/>
    <property type="project" value="UniProtKB-KW"/>
</dbReference>
<dbReference type="SMART" id="SM00490">
    <property type="entry name" value="HELICc"/>
    <property type="match status" value="1"/>
</dbReference>
<name>A0A955L343_9BACT</name>
<dbReference type="Pfam" id="PF00271">
    <property type="entry name" value="Helicase_C"/>
    <property type="match status" value="1"/>
</dbReference>
<keyword evidence="2" id="KW-0378">Hydrolase</keyword>
<dbReference type="InterPro" id="IPR001650">
    <property type="entry name" value="Helicase_C-like"/>
</dbReference>
<keyword evidence="1" id="KW-0547">Nucleotide-binding</keyword>
<dbReference type="PROSITE" id="PS51192">
    <property type="entry name" value="HELICASE_ATP_BIND_1"/>
    <property type="match status" value="1"/>
</dbReference>
<dbReference type="PANTHER" id="PTHR47959:SF13">
    <property type="entry name" value="ATP-DEPENDENT RNA HELICASE RHLE"/>
    <property type="match status" value="1"/>
</dbReference>
<dbReference type="InterPro" id="IPR014001">
    <property type="entry name" value="Helicase_ATP-bd"/>
</dbReference>
<proteinExistence type="inferred from homology"/>
<dbReference type="EMBL" id="JAGQLG010000045">
    <property type="protein sequence ID" value="MCA9382025.1"/>
    <property type="molecule type" value="Genomic_DNA"/>
</dbReference>
<feature type="domain" description="Helicase C-terminal" evidence="7">
    <location>
        <begin position="59"/>
        <end position="190"/>
    </location>
</feature>
<comment type="caution">
    <text evidence="8">The sequence shown here is derived from an EMBL/GenBank/DDBJ whole genome shotgun (WGS) entry which is preliminary data.</text>
</comment>
<evidence type="ECO:0000259" key="6">
    <source>
        <dbReference type="PROSITE" id="PS51192"/>
    </source>
</evidence>
<dbReference type="PANTHER" id="PTHR47959">
    <property type="entry name" value="ATP-DEPENDENT RNA HELICASE RHLE-RELATED"/>
    <property type="match status" value="1"/>
</dbReference>
<evidence type="ECO:0000256" key="4">
    <source>
        <dbReference type="ARBA" id="ARBA00022840"/>
    </source>
</evidence>
<dbReference type="Proteomes" id="UP000782843">
    <property type="component" value="Unassembled WGS sequence"/>
</dbReference>
<evidence type="ECO:0000256" key="3">
    <source>
        <dbReference type="ARBA" id="ARBA00022806"/>
    </source>
</evidence>
<evidence type="ECO:0000259" key="7">
    <source>
        <dbReference type="PROSITE" id="PS51194"/>
    </source>
</evidence>
<organism evidence="8 9">
    <name type="scientific">Candidatus Dojkabacteria bacterium</name>
    <dbReference type="NCBI Taxonomy" id="2099670"/>
    <lineage>
        <taxon>Bacteria</taxon>
        <taxon>Candidatus Dojkabacteria</taxon>
    </lineage>
</organism>
<dbReference type="GO" id="GO:0003724">
    <property type="term" value="F:RNA helicase activity"/>
    <property type="evidence" value="ECO:0007669"/>
    <property type="project" value="TreeGrafter"/>
</dbReference>
<sequence length="190" mass="21666">RMLDMGFIADIEFLISKLMVEKQSLFFSATMSDKAEIIANRLLKNPVKIQVEKQSPIKNIDQDVVRVNSQDKLQVLHDLLKNEEFEKVLIFSRTKRGADKIALRLRNSGFQIDAIHSNKTQNSRMRTIKMFKAGNLRILVATDVASRGLDIDDITHVINYDEPQSYEDYIHRIGRTGRAGKMGTALTFIG</sequence>
<accession>A0A955L343</accession>
<dbReference type="GO" id="GO:0005524">
    <property type="term" value="F:ATP binding"/>
    <property type="evidence" value="ECO:0007669"/>
    <property type="project" value="UniProtKB-KW"/>
</dbReference>
<dbReference type="GO" id="GO:0005829">
    <property type="term" value="C:cytosol"/>
    <property type="evidence" value="ECO:0007669"/>
    <property type="project" value="TreeGrafter"/>
</dbReference>
<evidence type="ECO:0000256" key="5">
    <source>
        <dbReference type="ARBA" id="ARBA00038437"/>
    </source>
</evidence>